<evidence type="ECO:0000313" key="5">
    <source>
        <dbReference type="Proteomes" id="UP000199657"/>
    </source>
</evidence>
<reference evidence="4 5" key="1">
    <citation type="submission" date="2016-10" db="EMBL/GenBank/DDBJ databases">
        <authorList>
            <person name="de Groot N.N."/>
        </authorList>
    </citation>
    <scope>NUCLEOTIDE SEQUENCE [LARGE SCALE GENOMIC DNA]</scope>
    <source>
        <strain evidence="4 5">CGMCC 1.6291</strain>
    </source>
</reference>
<feature type="domain" description="Nucleotidyl transferase" evidence="3">
    <location>
        <begin position="3"/>
        <end position="146"/>
    </location>
</feature>
<evidence type="ECO:0000256" key="2">
    <source>
        <dbReference type="ARBA" id="ARBA00022695"/>
    </source>
</evidence>
<name>A0A1H8VCT8_9GAMM</name>
<dbReference type="InterPro" id="IPR054790">
    <property type="entry name" value="MurU"/>
</dbReference>
<dbReference type="Proteomes" id="UP000199657">
    <property type="component" value="Unassembled WGS sequence"/>
</dbReference>
<dbReference type="InterPro" id="IPR029044">
    <property type="entry name" value="Nucleotide-diphossugar_trans"/>
</dbReference>
<dbReference type="Gene3D" id="3.90.550.10">
    <property type="entry name" value="Spore Coat Polysaccharide Biosynthesis Protein SpsA, Chain A"/>
    <property type="match status" value="1"/>
</dbReference>
<proteinExistence type="predicted"/>
<dbReference type="CDD" id="cd06422">
    <property type="entry name" value="NTP_transferase_like_1"/>
    <property type="match status" value="1"/>
</dbReference>
<evidence type="ECO:0000313" key="4">
    <source>
        <dbReference type="EMBL" id="SEP13225.1"/>
    </source>
</evidence>
<dbReference type="PANTHER" id="PTHR43584">
    <property type="entry name" value="NUCLEOTIDYL TRANSFERASE"/>
    <property type="match status" value="1"/>
</dbReference>
<dbReference type="InterPro" id="IPR005835">
    <property type="entry name" value="NTP_transferase_dom"/>
</dbReference>
<dbReference type="SUPFAM" id="SSF53448">
    <property type="entry name" value="Nucleotide-diphospho-sugar transferases"/>
    <property type="match status" value="1"/>
</dbReference>
<dbReference type="EMBL" id="FOEG01000011">
    <property type="protein sequence ID" value="SEP13225.1"/>
    <property type="molecule type" value="Genomic_DNA"/>
</dbReference>
<dbReference type="PANTHER" id="PTHR43584:SF8">
    <property type="entry name" value="N-ACETYLMURAMATE ALPHA-1-PHOSPHATE URIDYLYLTRANSFERASE"/>
    <property type="match status" value="1"/>
</dbReference>
<sequence length="222" mass="23748">MRAMILAAGRGERMRPLTDHTPKPLLPVAGRPLIDWHLQRLADAGVSEVVINLAWLGEQIAEHVGDGSRWGLRVRYSREGDAALETGGGIARALPWLGNAPFLVVNGDVWCDYDPAPLLQPMDGLAHLVLVPNPAHNPEGDFGLVRGRVVTGGGERLTFSGIGVYAPALFDGHPGGAFRLAPLLREAAEQGRVSGTRHDGLWCDVGTPERLEALNARLSGSI</sequence>
<organism evidence="4 5">
    <name type="scientific">Aquisalimonas asiatica</name>
    <dbReference type="NCBI Taxonomy" id="406100"/>
    <lineage>
        <taxon>Bacteria</taxon>
        <taxon>Pseudomonadati</taxon>
        <taxon>Pseudomonadota</taxon>
        <taxon>Gammaproteobacteria</taxon>
        <taxon>Chromatiales</taxon>
        <taxon>Ectothiorhodospiraceae</taxon>
        <taxon>Aquisalimonas</taxon>
    </lineage>
</organism>
<dbReference type="AlphaFoldDB" id="A0A1H8VCT8"/>
<evidence type="ECO:0000259" key="3">
    <source>
        <dbReference type="Pfam" id="PF00483"/>
    </source>
</evidence>
<protein>
    <submittedName>
        <fullName evidence="4">Nucleotidyl transferase</fullName>
    </submittedName>
</protein>
<keyword evidence="5" id="KW-1185">Reference proteome</keyword>
<evidence type="ECO:0000256" key="1">
    <source>
        <dbReference type="ARBA" id="ARBA00022679"/>
    </source>
</evidence>
<dbReference type="OrthoDB" id="9788272at2"/>
<dbReference type="STRING" id="406100.SAMN04488052_11174"/>
<dbReference type="NCBIfam" id="NF045761">
    <property type="entry name" value="NAMPUrTaseMurU"/>
    <property type="match status" value="1"/>
</dbReference>
<dbReference type="RefSeq" id="WP_091645936.1">
    <property type="nucleotide sequence ID" value="NZ_FOEG01000011.1"/>
</dbReference>
<keyword evidence="1 4" id="KW-0808">Transferase</keyword>
<accession>A0A1H8VCT8</accession>
<dbReference type="Pfam" id="PF00483">
    <property type="entry name" value="NTP_transferase"/>
    <property type="match status" value="1"/>
</dbReference>
<dbReference type="InterPro" id="IPR050065">
    <property type="entry name" value="GlmU-like"/>
</dbReference>
<dbReference type="GO" id="GO:0016779">
    <property type="term" value="F:nucleotidyltransferase activity"/>
    <property type="evidence" value="ECO:0007669"/>
    <property type="project" value="UniProtKB-KW"/>
</dbReference>
<keyword evidence="2" id="KW-0548">Nucleotidyltransferase</keyword>
<gene>
    <name evidence="4" type="ORF">SAMN04488052_11174</name>
</gene>